<organism evidence="2 3">
    <name type="scientific">Nitrosotalea sinensis</name>
    <dbReference type="NCBI Taxonomy" id="1499975"/>
    <lineage>
        <taxon>Archaea</taxon>
        <taxon>Nitrososphaerota</taxon>
        <taxon>Nitrososphaeria</taxon>
        <taxon>Nitrosotaleales</taxon>
        <taxon>Nitrosotaleaceae</taxon>
        <taxon>Nitrosotalea</taxon>
    </lineage>
</organism>
<dbReference type="Proteomes" id="UP000232412">
    <property type="component" value="Unassembled WGS sequence"/>
</dbReference>
<accession>A0A2H1EIC0</accession>
<feature type="transmembrane region" description="Helical" evidence="1">
    <location>
        <begin position="71"/>
        <end position="93"/>
    </location>
</feature>
<name>A0A2H1EIC0_9ARCH</name>
<keyword evidence="1" id="KW-0812">Transmembrane</keyword>
<reference evidence="3" key="1">
    <citation type="submission" date="2016-12" db="EMBL/GenBank/DDBJ databases">
        <authorList>
            <person name="Herbold C."/>
        </authorList>
    </citation>
    <scope>NUCLEOTIDE SEQUENCE [LARGE SCALE GENOMIC DNA]</scope>
</reference>
<evidence type="ECO:0000313" key="3">
    <source>
        <dbReference type="Proteomes" id="UP000232412"/>
    </source>
</evidence>
<proteinExistence type="predicted"/>
<dbReference type="AlphaFoldDB" id="A0A2H1EIC0"/>
<evidence type="ECO:0000256" key="1">
    <source>
        <dbReference type="SAM" id="Phobius"/>
    </source>
</evidence>
<gene>
    <name evidence="2" type="ORF">NSIN_40091</name>
</gene>
<keyword evidence="3" id="KW-1185">Reference proteome</keyword>
<keyword evidence="1" id="KW-1133">Transmembrane helix</keyword>
<evidence type="ECO:0000313" key="2">
    <source>
        <dbReference type="EMBL" id="SHO47434.1"/>
    </source>
</evidence>
<dbReference type="EMBL" id="FRFC01000005">
    <property type="protein sequence ID" value="SHO47434.1"/>
    <property type="molecule type" value="Genomic_DNA"/>
</dbReference>
<feature type="transmembrane region" description="Helical" evidence="1">
    <location>
        <begin position="35"/>
        <end position="59"/>
    </location>
</feature>
<sequence>MEGYVKMSDDTQSSRRDVLDLMDNFISKILEIRKILLGVSLSGFILAPFAIGLSIFLITHPHFFIVLEREYEFGIALGILLGVIISLSSIWMITGIRQYVALKSWNKKYREYLQQKDELDKKIASQYGLDQD</sequence>
<protein>
    <submittedName>
        <fullName evidence="2">Uncharacterized protein</fullName>
    </submittedName>
</protein>
<keyword evidence="1" id="KW-0472">Membrane</keyword>